<proteinExistence type="predicted"/>
<evidence type="ECO:0000313" key="2">
    <source>
        <dbReference type="EMBL" id="ERJ57457.1"/>
    </source>
</evidence>
<name>U2HPR8_9SPHI</name>
<comment type="caution">
    <text evidence="2">The sequence shown here is derived from an EMBL/GenBank/DDBJ whole genome shotgun (WGS) entry which is preliminary data.</text>
</comment>
<sequence>MKNFKLLFIMATLLCFSLASCSKNEQQDIHSNKVKTAKFTFSIEGLEKDDIGHFGFSSANAEGNTTIWKVNGETKSNQNLIHVTEDVLKSGAVCVVELLNPVVTITAGLSIVNNNSADGGSLSSPIVYSYKAEINGDVVKDIKQQAVVVGEVVNLQFQY</sequence>
<evidence type="ECO:0000256" key="1">
    <source>
        <dbReference type="SAM" id="SignalP"/>
    </source>
</evidence>
<reference evidence="2 3" key="1">
    <citation type="journal article" date="2013" name="Genome Announc.">
        <title>The Draft Genome Sequence of Sphingomonas paucimobilis Strain HER1398 (Proteobacteria), Host to the Giant PAU Phage, Indicates That It Is a Member of the Genus Sphingobacterium (Bacteroidetes).</title>
        <authorList>
            <person name="White R.A.III."/>
            <person name="Suttle C.A."/>
        </authorList>
    </citation>
    <scope>NUCLEOTIDE SEQUENCE [LARGE SCALE GENOMIC DNA]</scope>
    <source>
        <strain evidence="2 3">HER1398</strain>
    </source>
</reference>
<keyword evidence="1" id="KW-0732">Signal</keyword>
<dbReference type="AlphaFoldDB" id="U2HPR8"/>
<evidence type="ECO:0008006" key="4">
    <source>
        <dbReference type="Google" id="ProtNLM"/>
    </source>
</evidence>
<protein>
    <recommendedName>
        <fullName evidence="4">Lipid/polyisoprenoid-binding YceI-like domain-containing protein</fullName>
    </recommendedName>
</protein>
<dbReference type="PATRIC" id="fig|1346330.5.peg.4191"/>
<dbReference type="RefSeq" id="WP_021072190.1">
    <property type="nucleotide sequence ID" value="NZ_ATDL01000022.1"/>
</dbReference>
<organism evidence="2 3">
    <name type="scientific">Sphingobacterium paucimobilis HER1398</name>
    <dbReference type="NCBI Taxonomy" id="1346330"/>
    <lineage>
        <taxon>Bacteria</taxon>
        <taxon>Pseudomonadati</taxon>
        <taxon>Bacteroidota</taxon>
        <taxon>Sphingobacteriia</taxon>
        <taxon>Sphingobacteriales</taxon>
        <taxon>Sphingobacteriaceae</taxon>
        <taxon>Sphingobacterium</taxon>
    </lineage>
</organism>
<dbReference type="Proteomes" id="UP000016584">
    <property type="component" value="Unassembled WGS sequence"/>
</dbReference>
<accession>U2HPR8</accession>
<feature type="chain" id="PRO_5004627476" description="Lipid/polyisoprenoid-binding YceI-like domain-containing protein" evidence="1">
    <location>
        <begin position="23"/>
        <end position="159"/>
    </location>
</feature>
<gene>
    <name evidence="2" type="ORF">M472_01625</name>
</gene>
<dbReference type="EMBL" id="ATDL01000022">
    <property type="protein sequence ID" value="ERJ57457.1"/>
    <property type="molecule type" value="Genomic_DNA"/>
</dbReference>
<keyword evidence="3" id="KW-1185">Reference proteome</keyword>
<feature type="signal peptide" evidence="1">
    <location>
        <begin position="1"/>
        <end position="22"/>
    </location>
</feature>
<evidence type="ECO:0000313" key="3">
    <source>
        <dbReference type="Proteomes" id="UP000016584"/>
    </source>
</evidence>
<dbReference type="OrthoDB" id="672807at2"/>
<dbReference type="PROSITE" id="PS51257">
    <property type="entry name" value="PROKAR_LIPOPROTEIN"/>
    <property type="match status" value="1"/>
</dbReference>